<dbReference type="SUPFAM" id="SSF49785">
    <property type="entry name" value="Galactose-binding domain-like"/>
    <property type="match status" value="1"/>
</dbReference>
<dbReference type="PATRIC" id="fig|246787.4.peg.3298"/>
<dbReference type="InterPro" id="IPR008979">
    <property type="entry name" value="Galactose-bd-like_sf"/>
</dbReference>
<evidence type="ECO:0000259" key="1">
    <source>
        <dbReference type="Pfam" id="PF16323"/>
    </source>
</evidence>
<accession>A0A0P0GDS0</accession>
<evidence type="ECO:0000313" key="5">
    <source>
        <dbReference type="Proteomes" id="UP000061809"/>
    </source>
</evidence>
<dbReference type="Pfam" id="PF16391">
    <property type="entry name" value="DUF5000"/>
    <property type="match status" value="1"/>
</dbReference>
<evidence type="ECO:0000259" key="2">
    <source>
        <dbReference type="Pfam" id="PF16391"/>
    </source>
</evidence>
<dbReference type="AlphaFoldDB" id="A0A0P0GDS0"/>
<feature type="domain" description="DUF4959" evidence="1">
    <location>
        <begin position="18"/>
        <end position="120"/>
    </location>
</feature>
<evidence type="ECO:0000313" key="4">
    <source>
        <dbReference type="EMBL" id="ALJ60420.1"/>
    </source>
</evidence>
<feature type="domain" description="DUF5126" evidence="3">
    <location>
        <begin position="123"/>
        <end position="223"/>
    </location>
</feature>
<name>A0A0P0GDS0_9BACE</name>
<reference evidence="4 5" key="1">
    <citation type="journal article" date="2015" name="Science">
        <title>Genetic determinants of in vivo fitness and diet responsiveness in multiple human gut Bacteroides.</title>
        <authorList>
            <person name="Wu M."/>
            <person name="McNulty N.P."/>
            <person name="Rodionov D.A."/>
            <person name="Khoroshkin M.S."/>
            <person name="Griffin N.W."/>
            <person name="Cheng J."/>
            <person name="Latreille P."/>
            <person name="Kerstetter R.A."/>
            <person name="Terrapon N."/>
            <person name="Henrissat B."/>
            <person name="Osterman A.L."/>
            <person name="Gordon J.I."/>
        </authorList>
    </citation>
    <scope>NUCLEOTIDE SEQUENCE [LARGE SCALE GENOMIC DNA]</scope>
    <source>
        <strain evidence="4 5">WH2</strain>
    </source>
</reference>
<dbReference type="InterPro" id="IPR032527">
    <property type="entry name" value="DUF4959"/>
</dbReference>
<evidence type="ECO:0000259" key="3">
    <source>
        <dbReference type="Pfam" id="PF17166"/>
    </source>
</evidence>
<dbReference type="Pfam" id="PF17166">
    <property type="entry name" value="DUF5126"/>
    <property type="match status" value="1"/>
</dbReference>
<dbReference type="InterPro" id="IPR033431">
    <property type="entry name" value="DUF5126"/>
</dbReference>
<dbReference type="InterPro" id="IPR032164">
    <property type="entry name" value="DUF5000"/>
</dbReference>
<protein>
    <submittedName>
        <fullName evidence="4">F5/8 type C domain protein</fullName>
    </submittedName>
</protein>
<dbReference type="Gene3D" id="2.60.120.260">
    <property type="entry name" value="Galactose-binding domain-like"/>
    <property type="match status" value="1"/>
</dbReference>
<sequence length="406" mass="46459">MKKIFFTIITLLIVSITSCDEEKIGQTPTDNIPPQPISNVSVESLPGGAKISYELPQETDISYVKGEYLFQGERRITRASVYNNYMIIEGLGNTNPVDITLYTVDHSENTSTPVKASFTPGIPPIHDIFTSMGLKADFGGINITWDNENKVEIGFTIYATNEKGIFEEGETFYTNQKDGSYSFRGYDSSERIFAFTITDKWGNISDTLKAAFTPLFEKELDKSKHKREVLPVDNNTDYNSGWLFSNLFDGVVGNNGWHTKQNDPNQKIPLYFTIDLGVEATLSRFKLWHRLGNNVYKNHNIKTFEVWGSRNYKKGMQENYWSEEWKNDWELLGDYETFKPSGEDNPSVTNEDIAYAEAGFEFMVPIEKQRVRYVRFAMKSNWSGSNALHISEITFYGDDRINDINE</sequence>
<dbReference type="KEGG" id="bcel:BcellWH2_03183"/>
<dbReference type="PROSITE" id="PS51257">
    <property type="entry name" value="PROKAR_LIPOPROTEIN"/>
    <property type="match status" value="1"/>
</dbReference>
<dbReference type="RefSeq" id="WP_029426557.1">
    <property type="nucleotide sequence ID" value="NZ_CP012801.1"/>
</dbReference>
<feature type="domain" description="DUF5000" evidence="2">
    <location>
        <begin position="251"/>
        <end position="397"/>
    </location>
</feature>
<dbReference type="EMBL" id="CP012801">
    <property type="protein sequence ID" value="ALJ60420.1"/>
    <property type="molecule type" value="Genomic_DNA"/>
</dbReference>
<gene>
    <name evidence="4" type="ORF">BcellWH2_03183</name>
</gene>
<dbReference type="Proteomes" id="UP000061809">
    <property type="component" value="Chromosome"/>
</dbReference>
<proteinExistence type="predicted"/>
<organism evidence="4 5">
    <name type="scientific">Bacteroides cellulosilyticus</name>
    <dbReference type="NCBI Taxonomy" id="246787"/>
    <lineage>
        <taxon>Bacteria</taxon>
        <taxon>Pseudomonadati</taxon>
        <taxon>Bacteroidota</taxon>
        <taxon>Bacteroidia</taxon>
        <taxon>Bacteroidales</taxon>
        <taxon>Bacteroidaceae</taxon>
        <taxon>Bacteroides</taxon>
    </lineage>
</organism>
<dbReference type="Pfam" id="PF16323">
    <property type="entry name" value="DUF4959"/>
    <property type="match status" value="1"/>
</dbReference>